<dbReference type="InterPro" id="IPR050261">
    <property type="entry name" value="FrsA_esterase"/>
</dbReference>
<dbReference type="GO" id="GO:0006508">
    <property type="term" value="P:proteolysis"/>
    <property type="evidence" value="ECO:0007669"/>
    <property type="project" value="InterPro"/>
</dbReference>
<dbReference type="InterPro" id="IPR029058">
    <property type="entry name" value="AB_hydrolase_fold"/>
</dbReference>
<reference evidence="3 4" key="1">
    <citation type="journal article" date="2013" name="Appl. Microbiol. Biotechnol.">
        <title>Glycerol assimilation and production of 1,3-propanediol by Citrobacter amalonaticus Y19.</title>
        <authorList>
            <person name="Ainala S.K."/>
            <person name="Ashok S."/>
            <person name="Ko Y."/>
            <person name="Park S."/>
        </authorList>
    </citation>
    <scope>NUCLEOTIDE SEQUENCE [LARGE SCALE GENOMIC DNA]</scope>
    <source>
        <strain evidence="3 4">Y19</strain>
    </source>
</reference>
<dbReference type="EMBL" id="CP011132">
    <property type="protein sequence ID" value="AKE61429.1"/>
    <property type="molecule type" value="Genomic_DNA"/>
</dbReference>
<dbReference type="GO" id="GO:0008236">
    <property type="term" value="F:serine-type peptidase activity"/>
    <property type="evidence" value="ECO:0007669"/>
    <property type="project" value="InterPro"/>
</dbReference>
<dbReference type="RefSeq" id="WP_046494432.1">
    <property type="nucleotide sequence ID" value="NZ_CP011132.1"/>
</dbReference>
<dbReference type="GO" id="GO:0052689">
    <property type="term" value="F:carboxylic ester hydrolase activity"/>
    <property type="evidence" value="ECO:0007669"/>
    <property type="project" value="UniProtKB-ARBA"/>
</dbReference>
<gene>
    <name evidence="3" type="ORF">F384_24080</name>
</gene>
<dbReference type="PANTHER" id="PTHR22946">
    <property type="entry name" value="DIENELACTONE HYDROLASE DOMAIN-CONTAINING PROTEIN-RELATED"/>
    <property type="match status" value="1"/>
</dbReference>
<organism evidence="3 4">
    <name type="scientific">Citrobacter amalonaticus Y19</name>
    <dbReference type="NCBI Taxonomy" id="1261127"/>
    <lineage>
        <taxon>Bacteria</taxon>
        <taxon>Pseudomonadati</taxon>
        <taxon>Pseudomonadota</taxon>
        <taxon>Gammaproteobacteria</taxon>
        <taxon>Enterobacterales</taxon>
        <taxon>Enterobacteriaceae</taxon>
        <taxon>Citrobacter</taxon>
    </lineage>
</organism>
<accession>A0A0F6TZ83</accession>
<dbReference type="Proteomes" id="UP000034085">
    <property type="component" value="Chromosome"/>
</dbReference>
<dbReference type="AlphaFoldDB" id="A0A0F6TZ83"/>
<feature type="domain" description="Peptidase S9 prolyl oligopeptidase catalytic" evidence="2">
    <location>
        <begin position="48"/>
        <end position="248"/>
    </location>
</feature>
<dbReference type="NCBIfam" id="NF007857">
    <property type="entry name" value="PRK10566.1"/>
    <property type="match status" value="1"/>
</dbReference>
<protein>
    <submittedName>
        <fullName evidence="3">Esterase</fullName>
    </submittedName>
</protein>
<dbReference type="PANTHER" id="PTHR22946:SF9">
    <property type="entry name" value="POLYKETIDE TRANSFERASE AF380"/>
    <property type="match status" value="1"/>
</dbReference>
<dbReference type="PATRIC" id="fig|1261127.3.peg.4987"/>
<dbReference type="SUPFAM" id="SSF53474">
    <property type="entry name" value="alpha/beta-Hydrolases"/>
    <property type="match status" value="1"/>
</dbReference>
<evidence type="ECO:0000259" key="2">
    <source>
        <dbReference type="Pfam" id="PF00326"/>
    </source>
</evidence>
<dbReference type="KEGG" id="cama:F384_24080"/>
<dbReference type="Pfam" id="PF00326">
    <property type="entry name" value="Peptidase_S9"/>
    <property type="match status" value="1"/>
</dbReference>
<evidence type="ECO:0000256" key="1">
    <source>
        <dbReference type="ARBA" id="ARBA00022801"/>
    </source>
</evidence>
<dbReference type="Gene3D" id="3.40.50.1820">
    <property type="entry name" value="alpha/beta hydrolase"/>
    <property type="match status" value="1"/>
</dbReference>
<proteinExistence type="predicted"/>
<dbReference type="HOGENOM" id="CLU_094948_1_0_6"/>
<evidence type="ECO:0000313" key="3">
    <source>
        <dbReference type="EMBL" id="AKE61429.1"/>
    </source>
</evidence>
<sequence>MIEIETRQLAEHHLLHAFPSGQRNTPLPCIVFYHGFTSSSLVYSYFAVALAQAGFRVIMPDAAEHGARFNGDAQARMGHFWQILQQNMQEFTALRAALRAENWLLDDRLAVGGASMGAMTALGIMTQHPEVNCVASLMGSGYFTRLARTLFPPFTLDTPARQEAFDCIIAPLATWDVSQQLARLADRPLLLWHGQDDDVVPAAESFRLQQAMIQAGLDQNLTCQWQAGVRHRITPEALRATVSFFRQHL</sequence>
<keyword evidence="1" id="KW-0378">Hydrolase</keyword>
<dbReference type="InterPro" id="IPR001375">
    <property type="entry name" value="Peptidase_S9_cat"/>
</dbReference>
<evidence type="ECO:0000313" key="4">
    <source>
        <dbReference type="Proteomes" id="UP000034085"/>
    </source>
</evidence>
<name>A0A0F6TZ83_CITAM</name>
<dbReference type="OrthoDB" id="31158at2"/>